<feature type="compositionally biased region" description="Polar residues" evidence="1">
    <location>
        <begin position="46"/>
        <end position="56"/>
    </location>
</feature>
<feature type="compositionally biased region" description="Basic and acidic residues" evidence="1">
    <location>
        <begin position="57"/>
        <end position="68"/>
    </location>
</feature>
<reference evidence="2" key="1">
    <citation type="submission" date="2014-12" db="EMBL/GenBank/DDBJ databases">
        <title>Insight into the proteome of Arion vulgaris.</title>
        <authorList>
            <person name="Aradska J."/>
            <person name="Bulat T."/>
            <person name="Smidak R."/>
            <person name="Sarate P."/>
            <person name="Gangsoo J."/>
            <person name="Sialana F."/>
            <person name="Bilban M."/>
            <person name="Lubec G."/>
        </authorList>
    </citation>
    <scope>NUCLEOTIDE SEQUENCE</scope>
    <source>
        <tissue evidence="2">Skin</tissue>
    </source>
</reference>
<dbReference type="AlphaFoldDB" id="A0A0B6Y1U2"/>
<organism evidence="2">
    <name type="scientific">Arion vulgaris</name>
    <dbReference type="NCBI Taxonomy" id="1028688"/>
    <lineage>
        <taxon>Eukaryota</taxon>
        <taxon>Metazoa</taxon>
        <taxon>Spiralia</taxon>
        <taxon>Lophotrochozoa</taxon>
        <taxon>Mollusca</taxon>
        <taxon>Gastropoda</taxon>
        <taxon>Heterobranchia</taxon>
        <taxon>Euthyneura</taxon>
        <taxon>Panpulmonata</taxon>
        <taxon>Eupulmonata</taxon>
        <taxon>Stylommatophora</taxon>
        <taxon>Helicina</taxon>
        <taxon>Arionoidea</taxon>
        <taxon>Arionidae</taxon>
        <taxon>Arion</taxon>
    </lineage>
</organism>
<feature type="non-terminal residue" evidence="2">
    <location>
        <position position="1"/>
    </location>
</feature>
<dbReference type="EMBL" id="HACG01003254">
    <property type="protein sequence ID" value="CEK50119.1"/>
    <property type="molecule type" value="Transcribed_RNA"/>
</dbReference>
<feature type="region of interest" description="Disordered" evidence="1">
    <location>
        <begin position="46"/>
        <end position="68"/>
    </location>
</feature>
<name>A0A0B6Y1U2_9EUPU</name>
<evidence type="ECO:0000313" key="2">
    <source>
        <dbReference type="EMBL" id="CEK50119.1"/>
    </source>
</evidence>
<feature type="non-terminal residue" evidence="2">
    <location>
        <position position="149"/>
    </location>
</feature>
<accession>A0A0B6Y1U2</accession>
<evidence type="ECO:0000256" key="1">
    <source>
        <dbReference type="SAM" id="MobiDB-lite"/>
    </source>
</evidence>
<feature type="region of interest" description="Disordered" evidence="1">
    <location>
        <begin position="82"/>
        <end position="116"/>
    </location>
</feature>
<gene>
    <name evidence="2" type="primary">ORF9907</name>
</gene>
<sequence length="149" mass="15907">GTKDLTIDPDCIIIDDSEDANMEKLDTNSDTSKVHCNVVNCNSPKPDSKLSTNASEISKDENIVSDNDKDCRVSPVNCSEKEKCSSNEEAENSAADLNYSSADKDSSITSEESFDNSIRDLSVSVAGCSTPIKIRDSDGSDADATLDVS</sequence>
<proteinExistence type="predicted"/>
<protein>
    <submittedName>
        <fullName evidence="2">Uncharacterized protein</fullName>
    </submittedName>
</protein>